<reference evidence="2" key="1">
    <citation type="journal article" date="2015" name="Nat. Genet.">
        <title>The genome and transcriptome of the zoonotic hookworm Ancylostoma ceylanicum identify infection-specific gene families.</title>
        <authorList>
            <person name="Schwarz E.M."/>
            <person name="Hu Y."/>
            <person name="Antoshechkin I."/>
            <person name="Miller M.M."/>
            <person name="Sternberg P.W."/>
            <person name="Aroian R.V."/>
        </authorList>
    </citation>
    <scope>NUCLEOTIDE SEQUENCE</scope>
    <source>
        <strain evidence="2">HY135</strain>
    </source>
</reference>
<name>A0A016WYY2_9BILA</name>
<gene>
    <name evidence="1" type="primary">Acey_s0442.g1543</name>
    <name evidence="1" type="ORF">Y032_0442g1543</name>
</gene>
<dbReference type="EMBL" id="JARK01000042">
    <property type="protein sequence ID" value="EYC45024.1"/>
    <property type="molecule type" value="Genomic_DNA"/>
</dbReference>
<proteinExistence type="predicted"/>
<evidence type="ECO:0000313" key="2">
    <source>
        <dbReference type="Proteomes" id="UP000024635"/>
    </source>
</evidence>
<comment type="caution">
    <text evidence="1">The sequence shown here is derived from an EMBL/GenBank/DDBJ whole genome shotgun (WGS) entry which is preliminary data.</text>
</comment>
<evidence type="ECO:0000313" key="1">
    <source>
        <dbReference type="EMBL" id="EYC45024.1"/>
    </source>
</evidence>
<sequence length="131" mass="14401">MSLSGASESVASFARLCTASAREERRILRPASCSTSSKKWILLHLEIRNAKSAVWRGLESRRSIAGEADSVTFGDPKCQVSCLERLGEPSKHCRRSKEKFLDAYLPVCGVAIEFHSEEPSGSLIKVDDVAF</sequence>
<keyword evidence="2" id="KW-1185">Reference proteome</keyword>
<dbReference type="Proteomes" id="UP000024635">
    <property type="component" value="Unassembled WGS sequence"/>
</dbReference>
<dbReference type="AlphaFoldDB" id="A0A016WYY2"/>
<organism evidence="1 2">
    <name type="scientific">Ancylostoma ceylanicum</name>
    <dbReference type="NCBI Taxonomy" id="53326"/>
    <lineage>
        <taxon>Eukaryota</taxon>
        <taxon>Metazoa</taxon>
        <taxon>Ecdysozoa</taxon>
        <taxon>Nematoda</taxon>
        <taxon>Chromadorea</taxon>
        <taxon>Rhabditida</taxon>
        <taxon>Rhabditina</taxon>
        <taxon>Rhabditomorpha</taxon>
        <taxon>Strongyloidea</taxon>
        <taxon>Ancylostomatidae</taxon>
        <taxon>Ancylostomatinae</taxon>
        <taxon>Ancylostoma</taxon>
    </lineage>
</organism>
<protein>
    <submittedName>
        <fullName evidence="1">Uncharacterized protein</fullName>
    </submittedName>
</protein>
<accession>A0A016WYY2</accession>